<evidence type="ECO:0000313" key="2">
    <source>
        <dbReference type="Proteomes" id="UP001145114"/>
    </source>
</evidence>
<protein>
    <submittedName>
        <fullName evidence="1">Adenyl-nucleotide exchange factor sse1</fullName>
    </submittedName>
</protein>
<evidence type="ECO:0000313" key="1">
    <source>
        <dbReference type="EMBL" id="KAJ1670137.1"/>
    </source>
</evidence>
<organism evidence="1 2">
    <name type="scientific">Spiromyces aspiralis</name>
    <dbReference type="NCBI Taxonomy" id="68401"/>
    <lineage>
        <taxon>Eukaryota</taxon>
        <taxon>Fungi</taxon>
        <taxon>Fungi incertae sedis</taxon>
        <taxon>Zoopagomycota</taxon>
        <taxon>Kickxellomycotina</taxon>
        <taxon>Kickxellomycetes</taxon>
        <taxon>Kickxellales</taxon>
        <taxon>Kickxellaceae</taxon>
        <taxon>Spiromyces</taxon>
    </lineage>
</organism>
<dbReference type="Proteomes" id="UP001145114">
    <property type="component" value="Unassembled WGS sequence"/>
</dbReference>
<reference evidence="1" key="1">
    <citation type="submission" date="2022-06" db="EMBL/GenBank/DDBJ databases">
        <title>Phylogenomic reconstructions and comparative analyses of Kickxellomycotina fungi.</title>
        <authorList>
            <person name="Reynolds N.K."/>
            <person name="Stajich J.E."/>
            <person name="Barry K."/>
            <person name="Grigoriev I.V."/>
            <person name="Crous P."/>
            <person name="Smith M.E."/>
        </authorList>
    </citation>
    <scope>NUCLEOTIDE SEQUENCE</scope>
    <source>
        <strain evidence="1">RSA 2271</strain>
    </source>
</reference>
<proteinExistence type="predicted"/>
<feature type="non-terminal residue" evidence="1">
    <location>
        <position position="1"/>
    </location>
</feature>
<comment type="caution">
    <text evidence="1">The sequence shown here is derived from an EMBL/GenBank/DDBJ whole genome shotgun (WGS) entry which is preliminary data.</text>
</comment>
<name>A0ACC1H937_9FUNG</name>
<gene>
    <name evidence="1" type="primary">SSE1_3</name>
    <name evidence="1" type="ORF">EV182_008401</name>
</gene>
<accession>A0ACC1H937</accession>
<keyword evidence="2" id="KW-1185">Reference proteome</keyword>
<feature type="non-terminal residue" evidence="1">
    <location>
        <position position="226"/>
    </location>
</feature>
<sequence>GEQKPTTPAPEGGDSSSSSNNGNDKEDSQESEMPVTRKVKKLVKKGDLPVTQATLLVDEATLKQYTQAEIEMKNHDILVLATEFVKNNLEEYIYSMRDKVSYTYKDFVDPKEKDGFLAKLTEIEDWLYEDGDDAPKAEYESRLAELKGTGDPIAERAKEAEKRPEAARQLRQALTQWAELATSKDERYSHIPEEETQKVIERCEKAQQWLDEMLAKQEARPKYEAP</sequence>
<dbReference type="EMBL" id="JAMZIH010009440">
    <property type="protein sequence ID" value="KAJ1670137.1"/>
    <property type="molecule type" value="Genomic_DNA"/>
</dbReference>